<proteinExistence type="predicted"/>
<evidence type="ECO:0000256" key="1">
    <source>
        <dbReference type="SAM" id="MobiDB-lite"/>
    </source>
</evidence>
<protein>
    <submittedName>
        <fullName evidence="2">Uncharacterized protein</fullName>
    </submittedName>
</protein>
<feature type="compositionally biased region" description="Low complexity" evidence="1">
    <location>
        <begin position="21"/>
        <end position="41"/>
    </location>
</feature>
<feature type="region of interest" description="Disordered" evidence="1">
    <location>
        <begin position="1"/>
        <end position="82"/>
    </location>
</feature>
<feature type="compositionally biased region" description="Polar residues" evidence="1">
    <location>
        <begin position="1"/>
        <end position="15"/>
    </location>
</feature>
<dbReference type="RefSeq" id="WP_374901255.1">
    <property type="nucleotide sequence ID" value="NZ_JBHEES010000122.1"/>
</dbReference>
<comment type="caution">
    <text evidence="2">The sequence shown here is derived from an EMBL/GenBank/DDBJ whole genome shotgun (WGS) entry which is preliminary data.</text>
</comment>
<accession>A0A916SSG8</accession>
<organism evidence="2 3">
    <name type="scientific">Brucella endophytica</name>
    <dbReference type="NCBI Taxonomy" id="1963359"/>
    <lineage>
        <taxon>Bacteria</taxon>
        <taxon>Pseudomonadati</taxon>
        <taxon>Pseudomonadota</taxon>
        <taxon>Alphaproteobacteria</taxon>
        <taxon>Hyphomicrobiales</taxon>
        <taxon>Brucellaceae</taxon>
        <taxon>Brucella/Ochrobactrum group</taxon>
        <taxon>Brucella</taxon>
    </lineage>
</organism>
<feature type="compositionally biased region" description="Polar residues" evidence="1">
    <location>
        <begin position="99"/>
        <end position="113"/>
    </location>
</feature>
<evidence type="ECO:0000313" key="3">
    <source>
        <dbReference type="Proteomes" id="UP000646478"/>
    </source>
</evidence>
<dbReference type="EMBL" id="BMHH01000083">
    <property type="protein sequence ID" value="GGB14231.1"/>
    <property type="molecule type" value="Genomic_DNA"/>
</dbReference>
<reference evidence="2" key="2">
    <citation type="submission" date="2020-09" db="EMBL/GenBank/DDBJ databases">
        <authorList>
            <person name="Sun Q."/>
            <person name="Zhou Y."/>
        </authorList>
    </citation>
    <scope>NUCLEOTIDE SEQUENCE</scope>
    <source>
        <strain evidence="2">CGMCC 1.15082</strain>
    </source>
</reference>
<evidence type="ECO:0000313" key="2">
    <source>
        <dbReference type="EMBL" id="GGB14231.1"/>
    </source>
</evidence>
<name>A0A916SSG8_9HYPH</name>
<keyword evidence="3" id="KW-1185">Reference proteome</keyword>
<gene>
    <name evidence="2" type="ORF">GCM10011491_47140</name>
</gene>
<feature type="region of interest" description="Disordered" evidence="1">
    <location>
        <begin position="94"/>
        <end position="115"/>
    </location>
</feature>
<dbReference type="AlphaFoldDB" id="A0A916SSG8"/>
<reference evidence="2" key="1">
    <citation type="journal article" date="2014" name="Int. J. Syst. Evol. Microbiol.">
        <title>Complete genome sequence of Corynebacterium casei LMG S-19264T (=DSM 44701T), isolated from a smear-ripened cheese.</title>
        <authorList>
            <consortium name="US DOE Joint Genome Institute (JGI-PGF)"/>
            <person name="Walter F."/>
            <person name="Albersmeier A."/>
            <person name="Kalinowski J."/>
            <person name="Ruckert C."/>
        </authorList>
    </citation>
    <scope>NUCLEOTIDE SEQUENCE</scope>
    <source>
        <strain evidence="2">CGMCC 1.15082</strain>
    </source>
</reference>
<sequence length="133" mass="14054">MLFTLQSGGMSNVVLSENAGKDGSSNDSASAGGAGAAAGAPDPDDEDSKPTRITNPKHHPNSQSPEPKNVDELFNNSVPDKNGVRWAKDAEGNIHRFSKPSNGETHWNGSTTGIDPMKPQNIPYIKKILGFKG</sequence>
<dbReference type="Proteomes" id="UP000646478">
    <property type="component" value="Unassembled WGS sequence"/>
</dbReference>